<dbReference type="AlphaFoldDB" id="A0A9P1IA05"/>
<dbReference type="Proteomes" id="UP001152747">
    <property type="component" value="Unassembled WGS sequence"/>
</dbReference>
<organism evidence="1 2">
    <name type="scientific">Caenorhabditis angaria</name>
    <dbReference type="NCBI Taxonomy" id="860376"/>
    <lineage>
        <taxon>Eukaryota</taxon>
        <taxon>Metazoa</taxon>
        <taxon>Ecdysozoa</taxon>
        <taxon>Nematoda</taxon>
        <taxon>Chromadorea</taxon>
        <taxon>Rhabditida</taxon>
        <taxon>Rhabditina</taxon>
        <taxon>Rhabditomorpha</taxon>
        <taxon>Rhabditoidea</taxon>
        <taxon>Rhabditidae</taxon>
        <taxon>Peloderinae</taxon>
        <taxon>Caenorhabditis</taxon>
    </lineage>
</organism>
<sequence length="82" mass="9623">MGLIRVDGNMKMSESPKQELFRRNNPIDCRTDQKFAKEITWRDSRGEFWDSKEHFNEGIANVSQVESTVSIMDEVELIILFK</sequence>
<dbReference type="EMBL" id="CANHGI010000002">
    <property type="protein sequence ID" value="CAI5440910.1"/>
    <property type="molecule type" value="Genomic_DNA"/>
</dbReference>
<evidence type="ECO:0000313" key="1">
    <source>
        <dbReference type="EMBL" id="CAI5440910.1"/>
    </source>
</evidence>
<name>A0A9P1IA05_9PELO</name>
<reference evidence="1" key="1">
    <citation type="submission" date="2022-11" db="EMBL/GenBank/DDBJ databases">
        <authorList>
            <person name="Kikuchi T."/>
        </authorList>
    </citation>
    <scope>NUCLEOTIDE SEQUENCE</scope>
    <source>
        <strain evidence="1">PS1010</strain>
    </source>
</reference>
<accession>A0A9P1IA05</accession>
<keyword evidence="2" id="KW-1185">Reference proteome</keyword>
<proteinExistence type="predicted"/>
<gene>
    <name evidence="1" type="ORF">CAMP_LOCUS3547</name>
</gene>
<evidence type="ECO:0000313" key="2">
    <source>
        <dbReference type="Proteomes" id="UP001152747"/>
    </source>
</evidence>
<protein>
    <submittedName>
        <fullName evidence="1">Uncharacterized protein</fullName>
    </submittedName>
</protein>
<comment type="caution">
    <text evidence="1">The sequence shown here is derived from an EMBL/GenBank/DDBJ whole genome shotgun (WGS) entry which is preliminary data.</text>
</comment>